<protein>
    <submittedName>
        <fullName evidence="2">Uncharacterized protein</fullName>
    </submittedName>
</protein>
<dbReference type="EMBL" id="SMSJ01000006">
    <property type="protein sequence ID" value="TDH63121.1"/>
    <property type="molecule type" value="Genomic_DNA"/>
</dbReference>
<organism evidence="2 3">
    <name type="scientific">Dankookia rubra</name>
    <dbReference type="NCBI Taxonomy" id="1442381"/>
    <lineage>
        <taxon>Bacteria</taxon>
        <taxon>Pseudomonadati</taxon>
        <taxon>Pseudomonadota</taxon>
        <taxon>Alphaproteobacteria</taxon>
        <taxon>Acetobacterales</taxon>
        <taxon>Roseomonadaceae</taxon>
        <taxon>Dankookia</taxon>
    </lineage>
</organism>
<reference evidence="2 3" key="1">
    <citation type="journal article" date="2016" name="J. Microbiol.">
        <title>Dankookia rubra gen. nov., sp. nov., an alphaproteobacterium isolated from sediment of a shallow stream.</title>
        <authorList>
            <person name="Kim W.H."/>
            <person name="Kim D.H."/>
            <person name="Kang K."/>
            <person name="Ahn T.Y."/>
        </authorList>
    </citation>
    <scope>NUCLEOTIDE SEQUENCE [LARGE SCALE GENOMIC DNA]</scope>
    <source>
        <strain evidence="2 3">JCM30602</strain>
    </source>
</reference>
<sequence>MSDRHRLPPLRAPASPPPGIGHNGGPPLDPDETGRLHLWRRASKRAWKAPREVALSRLARAEKLGMSYREYTLEILERGKYL</sequence>
<dbReference type="RefSeq" id="WP_133287882.1">
    <property type="nucleotide sequence ID" value="NZ_SMSJ01000006.1"/>
</dbReference>
<dbReference type="Proteomes" id="UP000295096">
    <property type="component" value="Unassembled WGS sequence"/>
</dbReference>
<proteinExistence type="predicted"/>
<dbReference type="AlphaFoldDB" id="A0A4R5QK72"/>
<comment type="caution">
    <text evidence="2">The sequence shown here is derived from an EMBL/GenBank/DDBJ whole genome shotgun (WGS) entry which is preliminary data.</text>
</comment>
<accession>A0A4R5QK72</accession>
<name>A0A4R5QK72_9PROT</name>
<evidence type="ECO:0000256" key="1">
    <source>
        <dbReference type="SAM" id="MobiDB-lite"/>
    </source>
</evidence>
<gene>
    <name evidence="2" type="ORF">E2C06_06975</name>
</gene>
<keyword evidence="3" id="KW-1185">Reference proteome</keyword>
<dbReference type="OrthoDB" id="9815292at2"/>
<evidence type="ECO:0000313" key="2">
    <source>
        <dbReference type="EMBL" id="TDH63121.1"/>
    </source>
</evidence>
<feature type="compositionally biased region" description="Pro residues" evidence="1">
    <location>
        <begin position="10"/>
        <end position="19"/>
    </location>
</feature>
<feature type="region of interest" description="Disordered" evidence="1">
    <location>
        <begin position="1"/>
        <end position="33"/>
    </location>
</feature>
<evidence type="ECO:0000313" key="3">
    <source>
        <dbReference type="Proteomes" id="UP000295096"/>
    </source>
</evidence>